<protein>
    <submittedName>
        <fullName evidence="6">Uncharacterized protein</fullName>
    </submittedName>
</protein>
<proteinExistence type="predicted"/>
<dbReference type="PANTHER" id="PTHR12489">
    <property type="entry name" value="LIPOMA HMGIC FUSION PARTNER-LIKE PROTEIN"/>
    <property type="match status" value="1"/>
</dbReference>
<dbReference type="EMBL" id="OB793570">
    <property type="protein sequence ID" value="CAD7427870.1"/>
    <property type="molecule type" value="Genomic_DNA"/>
</dbReference>
<keyword evidence="2 5" id="KW-0812">Transmembrane</keyword>
<dbReference type="PANTHER" id="PTHR12489:SF16">
    <property type="entry name" value="LHFPL TETRASPAN SUBFAMILY MEMBER 6 PROTEIN-RELATED"/>
    <property type="match status" value="1"/>
</dbReference>
<keyword evidence="4 5" id="KW-0472">Membrane</keyword>
<feature type="transmembrane region" description="Helical" evidence="5">
    <location>
        <begin position="51"/>
        <end position="74"/>
    </location>
</feature>
<evidence type="ECO:0000256" key="1">
    <source>
        <dbReference type="ARBA" id="ARBA00004141"/>
    </source>
</evidence>
<keyword evidence="3 5" id="KW-1133">Transmembrane helix</keyword>
<dbReference type="AlphaFoldDB" id="A0A7R9E664"/>
<evidence type="ECO:0000256" key="3">
    <source>
        <dbReference type="ARBA" id="ARBA00022989"/>
    </source>
</evidence>
<evidence type="ECO:0000256" key="4">
    <source>
        <dbReference type="ARBA" id="ARBA00023136"/>
    </source>
</evidence>
<evidence type="ECO:0000256" key="5">
    <source>
        <dbReference type="SAM" id="Phobius"/>
    </source>
</evidence>
<dbReference type="Pfam" id="PF10242">
    <property type="entry name" value="L_HMGIC_fpl"/>
    <property type="match status" value="1"/>
</dbReference>
<name>A0A7R9E664_9NEOP</name>
<sequence length="156" mass="16898">MLSIIAGEAATAVLVCGGAAVYPVGWDNREVKESCGNTSSVYRLGTCELSWSVYLLGSAVGLLLLCFGLSFCASRVKPVRFHTRSVVNSTLTRSQRFFCLPDFAPPPSCYEDKDVNINGSAGEEKQKSKENAVGMRYLRIVDVGKLVWTESAMDGC</sequence>
<gene>
    <name evidence="6" type="ORF">TMSB3V08_LOCUS4697</name>
</gene>
<dbReference type="GO" id="GO:0016020">
    <property type="term" value="C:membrane"/>
    <property type="evidence" value="ECO:0007669"/>
    <property type="project" value="UniProtKB-SubCell"/>
</dbReference>
<organism evidence="6">
    <name type="scientific">Timema monikensis</name>
    <dbReference type="NCBI Taxonomy" id="170555"/>
    <lineage>
        <taxon>Eukaryota</taxon>
        <taxon>Metazoa</taxon>
        <taxon>Ecdysozoa</taxon>
        <taxon>Arthropoda</taxon>
        <taxon>Hexapoda</taxon>
        <taxon>Insecta</taxon>
        <taxon>Pterygota</taxon>
        <taxon>Neoptera</taxon>
        <taxon>Polyneoptera</taxon>
        <taxon>Phasmatodea</taxon>
        <taxon>Timematodea</taxon>
        <taxon>Timematoidea</taxon>
        <taxon>Timematidae</taxon>
        <taxon>Timema</taxon>
    </lineage>
</organism>
<accession>A0A7R9E664</accession>
<comment type="subcellular location">
    <subcellularLocation>
        <location evidence="1">Membrane</location>
        <topology evidence="1">Multi-pass membrane protein</topology>
    </subcellularLocation>
</comment>
<evidence type="ECO:0000256" key="2">
    <source>
        <dbReference type="ARBA" id="ARBA00022692"/>
    </source>
</evidence>
<reference evidence="6" key="1">
    <citation type="submission" date="2020-11" db="EMBL/GenBank/DDBJ databases">
        <authorList>
            <person name="Tran Van P."/>
        </authorList>
    </citation>
    <scope>NUCLEOTIDE SEQUENCE</scope>
</reference>
<dbReference type="InterPro" id="IPR019372">
    <property type="entry name" value="LHFPL"/>
</dbReference>
<evidence type="ECO:0000313" key="6">
    <source>
        <dbReference type="EMBL" id="CAD7427870.1"/>
    </source>
</evidence>